<evidence type="ECO:0000313" key="1">
    <source>
        <dbReference type="EMBL" id="MED6150599.1"/>
    </source>
</evidence>
<keyword evidence="2" id="KW-1185">Reference proteome</keyword>
<accession>A0ABU6TQ08</accession>
<gene>
    <name evidence="1" type="ORF">PIB30_073907</name>
</gene>
<sequence length="130" mass="14566">MTLSFFVEDEQSPLWLAFISGEQPSSGVNKLILKSFKHRLVPPLNNNPKVLPFKAAQKTTTPQPPCSADAVVQSAWKRLRAPPTYHRAPPLVCFIPLSTKQAVEEEEMTLSPNFSLSWVNTEFKKLCEGI</sequence>
<dbReference type="Proteomes" id="UP001341840">
    <property type="component" value="Unassembled WGS sequence"/>
</dbReference>
<protein>
    <submittedName>
        <fullName evidence="1">Uncharacterized protein</fullName>
    </submittedName>
</protein>
<name>A0ABU6TQ08_9FABA</name>
<proteinExistence type="predicted"/>
<reference evidence="1 2" key="1">
    <citation type="journal article" date="2023" name="Plants (Basel)">
        <title>Bridging the Gap: Combining Genomics and Transcriptomics Approaches to Understand Stylosanthes scabra, an Orphan Legume from the Brazilian Caatinga.</title>
        <authorList>
            <person name="Ferreira-Neto J.R.C."/>
            <person name="da Silva M.D."/>
            <person name="Binneck E."/>
            <person name="de Melo N.F."/>
            <person name="da Silva R.H."/>
            <person name="de Melo A.L.T.M."/>
            <person name="Pandolfi V."/>
            <person name="Bustamante F.O."/>
            <person name="Brasileiro-Vidal A.C."/>
            <person name="Benko-Iseppon A.M."/>
        </authorList>
    </citation>
    <scope>NUCLEOTIDE SEQUENCE [LARGE SCALE GENOMIC DNA]</scope>
    <source>
        <tissue evidence="1">Leaves</tissue>
    </source>
</reference>
<dbReference type="EMBL" id="JASCZI010091527">
    <property type="protein sequence ID" value="MED6150599.1"/>
    <property type="molecule type" value="Genomic_DNA"/>
</dbReference>
<organism evidence="1 2">
    <name type="scientific">Stylosanthes scabra</name>
    <dbReference type="NCBI Taxonomy" id="79078"/>
    <lineage>
        <taxon>Eukaryota</taxon>
        <taxon>Viridiplantae</taxon>
        <taxon>Streptophyta</taxon>
        <taxon>Embryophyta</taxon>
        <taxon>Tracheophyta</taxon>
        <taxon>Spermatophyta</taxon>
        <taxon>Magnoliopsida</taxon>
        <taxon>eudicotyledons</taxon>
        <taxon>Gunneridae</taxon>
        <taxon>Pentapetalae</taxon>
        <taxon>rosids</taxon>
        <taxon>fabids</taxon>
        <taxon>Fabales</taxon>
        <taxon>Fabaceae</taxon>
        <taxon>Papilionoideae</taxon>
        <taxon>50 kb inversion clade</taxon>
        <taxon>dalbergioids sensu lato</taxon>
        <taxon>Dalbergieae</taxon>
        <taxon>Pterocarpus clade</taxon>
        <taxon>Stylosanthes</taxon>
    </lineage>
</organism>
<comment type="caution">
    <text evidence="1">The sequence shown here is derived from an EMBL/GenBank/DDBJ whole genome shotgun (WGS) entry which is preliminary data.</text>
</comment>
<evidence type="ECO:0000313" key="2">
    <source>
        <dbReference type="Proteomes" id="UP001341840"/>
    </source>
</evidence>